<evidence type="ECO:0000313" key="3">
    <source>
        <dbReference type="Proteomes" id="UP000499080"/>
    </source>
</evidence>
<reference evidence="2 3" key="1">
    <citation type="journal article" date="2019" name="Sci. Rep.">
        <title>Orb-weaving spider Araneus ventricosus genome elucidates the spidroin gene catalogue.</title>
        <authorList>
            <person name="Kono N."/>
            <person name="Nakamura H."/>
            <person name="Ohtoshi R."/>
            <person name="Moran D.A.P."/>
            <person name="Shinohara A."/>
            <person name="Yoshida Y."/>
            <person name="Fujiwara M."/>
            <person name="Mori M."/>
            <person name="Tomita M."/>
            <person name="Arakawa K."/>
        </authorList>
    </citation>
    <scope>NUCLEOTIDE SEQUENCE [LARGE SCALE GENOMIC DNA]</scope>
</reference>
<feature type="compositionally biased region" description="Basic and acidic residues" evidence="1">
    <location>
        <begin position="123"/>
        <end position="134"/>
    </location>
</feature>
<feature type="region of interest" description="Disordered" evidence="1">
    <location>
        <begin position="120"/>
        <end position="209"/>
    </location>
</feature>
<sequence length="245" mass="28365">MKCDQSPCQSWFKHIGIEKSNNYTVQFFSAHRNTKTSSKLDESTDLSTTDQGNGQDTGLEEGELAEDADPDLHPLRSDWNELCLVYCDKCDYLYAHQAFMRHQEVRHSQQQDPYLYQHRLYKKKPEPTPAQERKERRKAKNGNKSTTDKLNIKQVRTDDSKNNDSESNVVNKTDVKSGPGPGKSRKKRKRQFGTKRKKQRIVRENNEETSLQNVTESVIKVLENCEETSLQIVTENSIEGKNHLY</sequence>
<dbReference type="Proteomes" id="UP000499080">
    <property type="component" value="Unassembled WGS sequence"/>
</dbReference>
<dbReference type="AlphaFoldDB" id="A0A4Y2PG14"/>
<feature type="compositionally biased region" description="Basic and acidic residues" evidence="1">
    <location>
        <begin position="146"/>
        <end position="164"/>
    </location>
</feature>
<feature type="region of interest" description="Disordered" evidence="1">
    <location>
        <begin position="34"/>
        <end position="59"/>
    </location>
</feature>
<feature type="compositionally biased region" description="Basic residues" evidence="1">
    <location>
        <begin position="183"/>
        <end position="200"/>
    </location>
</feature>
<name>A0A4Y2PG14_ARAVE</name>
<evidence type="ECO:0000256" key="1">
    <source>
        <dbReference type="SAM" id="MobiDB-lite"/>
    </source>
</evidence>
<feature type="compositionally biased region" description="Polar residues" evidence="1">
    <location>
        <begin position="45"/>
        <end position="56"/>
    </location>
</feature>
<keyword evidence="3" id="KW-1185">Reference proteome</keyword>
<organism evidence="2 3">
    <name type="scientific">Araneus ventricosus</name>
    <name type="common">Orbweaver spider</name>
    <name type="synonym">Epeira ventricosa</name>
    <dbReference type="NCBI Taxonomy" id="182803"/>
    <lineage>
        <taxon>Eukaryota</taxon>
        <taxon>Metazoa</taxon>
        <taxon>Ecdysozoa</taxon>
        <taxon>Arthropoda</taxon>
        <taxon>Chelicerata</taxon>
        <taxon>Arachnida</taxon>
        <taxon>Araneae</taxon>
        <taxon>Araneomorphae</taxon>
        <taxon>Entelegynae</taxon>
        <taxon>Araneoidea</taxon>
        <taxon>Araneidae</taxon>
        <taxon>Araneus</taxon>
    </lineage>
</organism>
<dbReference type="EMBL" id="BGPR01011008">
    <property type="protein sequence ID" value="GBN49147.1"/>
    <property type="molecule type" value="Genomic_DNA"/>
</dbReference>
<protein>
    <submittedName>
        <fullName evidence="2">Uncharacterized protein</fullName>
    </submittedName>
</protein>
<comment type="caution">
    <text evidence="2">The sequence shown here is derived from an EMBL/GenBank/DDBJ whole genome shotgun (WGS) entry which is preliminary data.</text>
</comment>
<proteinExistence type="predicted"/>
<accession>A0A4Y2PG14</accession>
<gene>
    <name evidence="2" type="ORF">AVEN_255908_2</name>
</gene>
<evidence type="ECO:0000313" key="2">
    <source>
        <dbReference type="EMBL" id="GBN49147.1"/>
    </source>
</evidence>